<dbReference type="EMBL" id="JBBUTF010000015">
    <property type="protein sequence ID" value="MEK8027561.1"/>
    <property type="molecule type" value="Genomic_DNA"/>
</dbReference>
<comment type="caution">
    <text evidence="10">The sequence shown here is derived from an EMBL/GenBank/DDBJ whole genome shotgun (WGS) entry which is preliminary data.</text>
</comment>
<dbReference type="InterPro" id="IPR003593">
    <property type="entry name" value="AAA+_ATPase"/>
</dbReference>
<dbReference type="Pfam" id="PF00005">
    <property type="entry name" value="ABC_tran"/>
    <property type="match status" value="2"/>
</dbReference>
<evidence type="ECO:0000256" key="4">
    <source>
        <dbReference type="ARBA" id="ARBA00022737"/>
    </source>
</evidence>
<evidence type="ECO:0000256" key="8">
    <source>
        <dbReference type="ARBA" id="ARBA00023136"/>
    </source>
</evidence>
<dbReference type="PROSITE" id="PS00211">
    <property type="entry name" value="ABC_TRANSPORTER_1"/>
    <property type="match status" value="1"/>
</dbReference>
<reference evidence="10 11" key="1">
    <citation type="submission" date="2024-04" db="EMBL/GenBank/DDBJ databases">
        <title>Novel species of the genus Ideonella isolated from streams.</title>
        <authorList>
            <person name="Lu H."/>
        </authorList>
    </citation>
    <scope>NUCLEOTIDE SEQUENCE [LARGE SCALE GENOMIC DNA]</scope>
    <source>
        <strain evidence="10 11">BYS139W</strain>
    </source>
</reference>
<protein>
    <submittedName>
        <fullName evidence="10">Sugar ABC transporter ATP-binding protein</fullName>
    </submittedName>
</protein>
<evidence type="ECO:0000256" key="2">
    <source>
        <dbReference type="ARBA" id="ARBA00022475"/>
    </source>
</evidence>
<keyword evidence="1" id="KW-0813">Transport</keyword>
<evidence type="ECO:0000313" key="11">
    <source>
        <dbReference type="Proteomes" id="UP001368500"/>
    </source>
</evidence>
<proteinExistence type="predicted"/>
<dbReference type="InterPro" id="IPR050107">
    <property type="entry name" value="ABC_carbohydrate_import_ATPase"/>
</dbReference>
<dbReference type="GO" id="GO:0005524">
    <property type="term" value="F:ATP binding"/>
    <property type="evidence" value="ECO:0007669"/>
    <property type="project" value="UniProtKB-KW"/>
</dbReference>
<keyword evidence="7" id="KW-1278">Translocase</keyword>
<dbReference type="CDD" id="cd03215">
    <property type="entry name" value="ABC_Carb_Monos_II"/>
    <property type="match status" value="1"/>
</dbReference>
<keyword evidence="8" id="KW-0472">Membrane</keyword>
<dbReference type="PROSITE" id="PS50893">
    <property type="entry name" value="ABC_TRANSPORTER_2"/>
    <property type="match status" value="2"/>
</dbReference>
<evidence type="ECO:0000259" key="9">
    <source>
        <dbReference type="PROSITE" id="PS50893"/>
    </source>
</evidence>
<keyword evidence="4" id="KW-0677">Repeat</keyword>
<name>A0ABU9BCN5_9BURK</name>
<dbReference type="Gene3D" id="3.40.50.300">
    <property type="entry name" value="P-loop containing nucleotide triphosphate hydrolases"/>
    <property type="match status" value="2"/>
</dbReference>
<dbReference type="CDD" id="cd03216">
    <property type="entry name" value="ABC_Carb_Monos_I"/>
    <property type="match status" value="1"/>
</dbReference>
<evidence type="ECO:0000256" key="6">
    <source>
        <dbReference type="ARBA" id="ARBA00022840"/>
    </source>
</evidence>
<keyword evidence="2" id="KW-1003">Cell membrane</keyword>
<accession>A0ABU9BCN5</accession>
<evidence type="ECO:0000256" key="1">
    <source>
        <dbReference type="ARBA" id="ARBA00022448"/>
    </source>
</evidence>
<dbReference type="InterPro" id="IPR017871">
    <property type="entry name" value="ABC_transporter-like_CS"/>
</dbReference>
<keyword evidence="11" id="KW-1185">Reference proteome</keyword>
<dbReference type="InterPro" id="IPR003439">
    <property type="entry name" value="ABC_transporter-like_ATP-bd"/>
</dbReference>
<evidence type="ECO:0000256" key="5">
    <source>
        <dbReference type="ARBA" id="ARBA00022741"/>
    </source>
</evidence>
<evidence type="ECO:0000256" key="7">
    <source>
        <dbReference type="ARBA" id="ARBA00022967"/>
    </source>
</evidence>
<dbReference type="Proteomes" id="UP001368500">
    <property type="component" value="Unassembled WGS sequence"/>
</dbReference>
<keyword evidence="5" id="KW-0547">Nucleotide-binding</keyword>
<dbReference type="PANTHER" id="PTHR43790">
    <property type="entry name" value="CARBOHYDRATE TRANSPORT ATP-BINDING PROTEIN MG119-RELATED"/>
    <property type="match status" value="1"/>
</dbReference>
<keyword evidence="6 10" id="KW-0067">ATP-binding</keyword>
<gene>
    <name evidence="10" type="ORF">AACH11_16480</name>
</gene>
<feature type="domain" description="ABC transporter" evidence="9">
    <location>
        <begin position="24"/>
        <end position="265"/>
    </location>
</feature>
<evidence type="ECO:0000256" key="3">
    <source>
        <dbReference type="ARBA" id="ARBA00022597"/>
    </source>
</evidence>
<feature type="domain" description="ABC transporter" evidence="9">
    <location>
        <begin position="270"/>
        <end position="518"/>
    </location>
</feature>
<keyword evidence="3" id="KW-0762">Sugar transport</keyword>
<dbReference type="InterPro" id="IPR027417">
    <property type="entry name" value="P-loop_NTPase"/>
</dbReference>
<organism evidence="10 11">
    <name type="scientific">Pseudaquabacterium rugosum</name>
    <dbReference type="NCBI Taxonomy" id="2984194"/>
    <lineage>
        <taxon>Bacteria</taxon>
        <taxon>Pseudomonadati</taxon>
        <taxon>Pseudomonadota</taxon>
        <taxon>Betaproteobacteria</taxon>
        <taxon>Burkholderiales</taxon>
        <taxon>Sphaerotilaceae</taxon>
        <taxon>Pseudaquabacterium</taxon>
    </lineage>
</organism>
<dbReference type="PANTHER" id="PTHR43790:SF1">
    <property type="entry name" value="XYLOSE IMPORT ATP-BINDING PROTEIN XYLG"/>
    <property type="match status" value="1"/>
</dbReference>
<evidence type="ECO:0000313" key="10">
    <source>
        <dbReference type="EMBL" id="MEK8027561.1"/>
    </source>
</evidence>
<dbReference type="SUPFAM" id="SSF52540">
    <property type="entry name" value="P-loop containing nucleoside triphosphate hydrolases"/>
    <property type="match status" value="2"/>
</dbReference>
<dbReference type="SMART" id="SM00382">
    <property type="entry name" value="AAA"/>
    <property type="match status" value="2"/>
</dbReference>
<sequence>MSERADPAPLAAAPADPDAGVPFVRLRGVTMRFGGATALHALDWDVRPGEVHCLMGENGSGKSTTIKVLSGINQPDAGAVIEIDGQRIARLTPALSKSLGIQVIYQDLALFPNLSVAENIAFDQAVGAGLAAWGRRIRPAAQRETARRALQRLGVDLPLDTAVGTLPIASRQLVAIARGIAAQARLLFMDEPTASLTRSEVDALLDVVRRLKADGIAVVFVSHKLDEVIEIAERVTVLRDGHKLGTWPAHELDDRKLGTLMTGLEIAQQVRARDLSPRPPLLQVRGLHRAGEFAAIDLDIRPGEVVGLVGLLGAGRTELALSLFGMAPPDAGTVTLDGRTLDLRSPQAAIDAGIAYVSEDRLSIGLNMRQSVQDNLVLAVLPRLSGLLGWLPPARRAALAADWRERLRIKIPALDAPVQTLSGGNAQRVVLAKWLATEPRLLILDAPTVGVDVGNKQGIYEIVHTLAERGVAVLMISDEVPEVYFNCDRVLHMRGGRLCGSFVPGRDDEARIQEAVYA</sequence>